<keyword evidence="2" id="KW-1185">Reference proteome</keyword>
<dbReference type="GeneID" id="89944353"/>
<accession>A0AAN7DLM2</accession>
<dbReference type="Proteomes" id="UP001304243">
    <property type="component" value="Unassembled WGS sequence"/>
</dbReference>
<name>A0AAN7DLM2_9FUNG</name>
<dbReference type="EMBL" id="JASEJX010000013">
    <property type="protein sequence ID" value="KAK4517316.1"/>
    <property type="molecule type" value="Genomic_DNA"/>
</dbReference>
<reference evidence="1 2" key="1">
    <citation type="submission" date="2022-11" db="EMBL/GenBank/DDBJ databases">
        <title>Mucor velutinosus strain NIH1002 WGS.</title>
        <authorList>
            <person name="Subramanian P."/>
            <person name="Mullikin J.C."/>
            <person name="Segre J.A."/>
            <person name="Zelazny A.M."/>
        </authorList>
    </citation>
    <scope>NUCLEOTIDE SEQUENCE [LARGE SCALE GENOMIC DNA]</scope>
    <source>
        <strain evidence="1 2">NIH1002</strain>
    </source>
</reference>
<dbReference type="AlphaFoldDB" id="A0AAN7DLM2"/>
<gene>
    <name evidence="1" type="ORF">ATC70_000651</name>
</gene>
<dbReference type="RefSeq" id="XP_064683982.1">
    <property type="nucleotide sequence ID" value="XM_064820062.1"/>
</dbReference>
<organism evidence="1 2">
    <name type="scientific">Mucor velutinosus</name>
    <dbReference type="NCBI Taxonomy" id="708070"/>
    <lineage>
        <taxon>Eukaryota</taxon>
        <taxon>Fungi</taxon>
        <taxon>Fungi incertae sedis</taxon>
        <taxon>Mucoromycota</taxon>
        <taxon>Mucoromycotina</taxon>
        <taxon>Mucoromycetes</taxon>
        <taxon>Mucorales</taxon>
        <taxon>Mucorineae</taxon>
        <taxon>Mucoraceae</taxon>
        <taxon>Mucor</taxon>
    </lineage>
</organism>
<proteinExistence type="predicted"/>
<comment type="caution">
    <text evidence="1">The sequence shown here is derived from an EMBL/GenBank/DDBJ whole genome shotgun (WGS) entry which is preliminary data.</text>
</comment>
<protein>
    <submittedName>
        <fullName evidence="1">Uncharacterized protein</fullName>
    </submittedName>
</protein>
<sequence>MPPAVQPNPSSPPTLTLVLTSTSTSDVKEDQECSLSPFILQNLSENDTEQSYHAVQMASRNYCFAHNTYYVLSWCPNCKFHI</sequence>
<evidence type="ECO:0000313" key="2">
    <source>
        <dbReference type="Proteomes" id="UP001304243"/>
    </source>
</evidence>
<evidence type="ECO:0000313" key="1">
    <source>
        <dbReference type="EMBL" id="KAK4517316.1"/>
    </source>
</evidence>